<evidence type="ECO:0000256" key="3">
    <source>
        <dbReference type="ARBA" id="ARBA00013244"/>
    </source>
</evidence>
<dbReference type="OrthoDB" id="9950411at2759"/>
<evidence type="ECO:0000313" key="9">
    <source>
        <dbReference type="Proteomes" id="UP000287033"/>
    </source>
</evidence>
<dbReference type="STRING" id="137246.A0A401S7R8"/>
<comment type="pathway">
    <text evidence="2">Lipid metabolism.</text>
</comment>
<sequence length="123" mass="14200">MASHAEVRDTSPKLRRKSTPRFSNIHVKSRTIERSKFYEDLVEEMRRKMCCHKNRESLLSSSSGFFNYRGMLNWAVVVLILTHAHIVLENLITYGVLVDPVQIIAFAFSDPNMWPGSYLIIGE</sequence>
<feature type="compositionally biased region" description="Basic and acidic residues" evidence="7">
    <location>
        <begin position="1"/>
        <end position="12"/>
    </location>
</feature>
<evidence type="ECO:0000256" key="4">
    <source>
        <dbReference type="ARBA" id="ARBA00022679"/>
    </source>
</evidence>
<reference evidence="8 9" key="1">
    <citation type="journal article" date="2018" name="Nat. Ecol. Evol.">
        <title>Shark genomes provide insights into elasmobranch evolution and the origin of vertebrates.</title>
        <authorList>
            <person name="Hara Y"/>
            <person name="Yamaguchi K"/>
            <person name="Onimaru K"/>
            <person name="Kadota M"/>
            <person name="Koyanagi M"/>
            <person name="Keeley SD"/>
            <person name="Tatsumi K"/>
            <person name="Tanaka K"/>
            <person name="Motone F"/>
            <person name="Kageyama Y"/>
            <person name="Nozu R"/>
            <person name="Adachi N"/>
            <person name="Nishimura O"/>
            <person name="Nakagawa R"/>
            <person name="Tanegashima C"/>
            <person name="Kiyatake I"/>
            <person name="Matsumoto R"/>
            <person name="Murakumo K"/>
            <person name="Nishida K"/>
            <person name="Terakita A"/>
            <person name="Kuratani S"/>
            <person name="Sato K"/>
            <person name="Hyodo S Kuraku.S."/>
        </authorList>
    </citation>
    <scope>NUCLEOTIDE SEQUENCE [LARGE SCALE GENOMIC DNA]</scope>
</reference>
<evidence type="ECO:0000256" key="1">
    <source>
        <dbReference type="ARBA" id="ARBA00004477"/>
    </source>
</evidence>
<evidence type="ECO:0000256" key="7">
    <source>
        <dbReference type="SAM" id="MobiDB-lite"/>
    </source>
</evidence>
<dbReference type="PANTHER" id="PTHR10408:SF7">
    <property type="entry name" value="DIACYLGLYCEROL O-ACYLTRANSFERASE 1"/>
    <property type="match status" value="1"/>
</dbReference>
<evidence type="ECO:0000313" key="8">
    <source>
        <dbReference type="EMBL" id="GCC26435.1"/>
    </source>
</evidence>
<comment type="subcellular location">
    <subcellularLocation>
        <location evidence="1">Endoplasmic reticulum membrane</location>
        <topology evidence="1">Multi-pass membrane protein</topology>
    </subcellularLocation>
</comment>
<dbReference type="AlphaFoldDB" id="A0A401S7R8"/>
<dbReference type="GO" id="GO:0019432">
    <property type="term" value="P:triglyceride biosynthetic process"/>
    <property type="evidence" value="ECO:0007669"/>
    <property type="project" value="TreeGrafter"/>
</dbReference>
<dbReference type="InterPro" id="IPR014371">
    <property type="entry name" value="Oat_ACAT_DAG_ARE"/>
</dbReference>
<keyword evidence="5" id="KW-0256">Endoplasmic reticulum</keyword>
<evidence type="ECO:0000256" key="6">
    <source>
        <dbReference type="ARBA" id="ARBA00023315"/>
    </source>
</evidence>
<proteinExistence type="predicted"/>
<dbReference type="EMBL" id="BEZZ01000124">
    <property type="protein sequence ID" value="GCC26435.1"/>
    <property type="molecule type" value="Genomic_DNA"/>
</dbReference>
<name>A0A401S7R8_CHIPU</name>
<feature type="region of interest" description="Disordered" evidence="7">
    <location>
        <begin position="1"/>
        <end position="20"/>
    </location>
</feature>
<accession>A0A401S7R8</accession>
<keyword evidence="6" id="KW-0012">Acyltransferase</keyword>
<evidence type="ECO:0000256" key="5">
    <source>
        <dbReference type="ARBA" id="ARBA00022824"/>
    </source>
</evidence>
<keyword evidence="9" id="KW-1185">Reference proteome</keyword>
<comment type="caution">
    <text evidence="8">The sequence shown here is derived from an EMBL/GenBank/DDBJ whole genome shotgun (WGS) entry which is preliminary data.</text>
</comment>
<dbReference type="EC" id="2.3.1.20" evidence="3"/>
<protein>
    <recommendedName>
        <fullName evidence="3">diacylglycerol O-acyltransferase</fullName>
        <ecNumber evidence="3">2.3.1.20</ecNumber>
    </recommendedName>
</protein>
<dbReference type="Proteomes" id="UP000287033">
    <property type="component" value="Unassembled WGS sequence"/>
</dbReference>
<gene>
    <name evidence="8" type="ORF">chiPu_0004852</name>
</gene>
<keyword evidence="4" id="KW-0808">Transferase</keyword>
<dbReference type="GO" id="GO:0004144">
    <property type="term" value="F:diacylglycerol O-acyltransferase activity"/>
    <property type="evidence" value="ECO:0007669"/>
    <property type="project" value="UniProtKB-EC"/>
</dbReference>
<dbReference type="PANTHER" id="PTHR10408">
    <property type="entry name" value="STEROL O-ACYLTRANSFERASE"/>
    <property type="match status" value="1"/>
</dbReference>
<organism evidence="8 9">
    <name type="scientific">Chiloscyllium punctatum</name>
    <name type="common">Brownbanded bambooshark</name>
    <name type="synonym">Hemiscyllium punctatum</name>
    <dbReference type="NCBI Taxonomy" id="137246"/>
    <lineage>
        <taxon>Eukaryota</taxon>
        <taxon>Metazoa</taxon>
        <taxon>Chordata</taxon>
        <taxon>Craniata</taxon>
        <taxon>Vertebrata</taxon>
        <taxon>Chondrichthyes</taxon>
        <taxon>Elasmobranchii</taxon>
        <taxon>Galeomorphii</taxon>
        <taxon>Galeoidea</taxon>
        <taxon>Orectolobiformes</taxon>
        <taxon>Hemiscylliidae</taxon>
        <taxon>Chiloscyllium</taxon>
    </lineage>
</organism>
<evidence type="ECO:0000256" key="2">
    <source>
        <dbReference type="ARBA" id="ARBA00005189"/>
    </source>
</evidence>
<dbReference type="GO" id="GO:0005789">
    <property type="term" value="C:endoplasmic reticulum membrane"/>
    <property type="evidence" value="ECO:0007669"/>
    <property type="project" value="UniProtKB-SubCell"/>
</dbReference>